<reference evidence="4 5" key="1">
    <citation type="journal article" date="2015" name="J. Biotechnol.">
        <title>Complete genome sequence of Paenibacillus beijingensis 7188(T) (=DSM 24997(T)), a novel rhizobacterium from jujube garden soil.</title>
        <authorList>
            <person name="Kwak Y."/>
            <person name="Shin J.H."/>
        </authorList>
    </citation>
    <scope>NUCLEOTIDE SEQUENCE [LARGE SCALE GENOMIC DNA]</scope>
    <source>
        <strain evidence="4 5">DSM 24997</strain>
    </source>
</reference>
<proteinExistence type="predicted"/>
<sequence length="191" mass="21903">MAMDRKIEIIKAAAKSFALFGYKATTMDQVARIAKVGKGTIYTFFENKEQLFDEIIRNFTEELLQVAEAAIRKNDPFADNLYRCLLDVMEFRSKHDLIVQLSHEAREIGTESVVKAMRHTEEALLLFVKDKVQEAVEAGELKRCDPEVTAYVLIKLFIALVVEWPSHREPLSKEHIMELFGLYFMNGVSAK</sequence>
<evidence type="ECO:0000256" key="2">
    <source>
        <dbReference type="PROSITE-ProRule" id="PRU00335"/>
    </source>
</evidence>
<organism evidence="4 5">
    <name type="scientific">Paenibacillus beijingensis</name>
    <dbReference type="NCBI Taxonomy" id="1126833"/>
    <lineage>
        <taxon>Bacteria</taxon>
        <taxon>Bacillati</taxon>
        <taxon>Bacillota</taxon>
        <taxon>Bacilli</taxon>
        <taxon>Bacillales</taxon>
        <taxon>Paenibacillaceae</taxon>
        <taxon>Paenibacillus</taxon>
    </lineage>
</organism>
<dbReference type="PATRIC" id="fig|1126833.4.peg.1092"/>
<evidence type="ECO:0000259" key="3">
    <source>
        <dbReference type="PROSITE" id="PS50977"/>
    </source>
</evidence>
<dbReference type="GO" id="GO:0006355">
    <property type="term" value="P:regulation of DNA-templated transcription"/>
    <property type="evidence" value="ECO:0007669"/>
    <property type="project" value="UniProtKB-ARBA"/>
</dbReference>
<dbReference type="STRING" id="1126833.VN24_04935"/>
<dbReference type="Pfam" id="PF00440">
    <property type="entry name" value="TetR_N"/>
    <property type="match status" value="1"/>
</dbReference>
<gene>
    <name evidence="4" type="ORF">VN24_04935</name>
</gene>
<dbReference type="InterPro" id="IPR050109">
    <property type="entry name" value="HTH-type_TetR-like_transc_reg"/>
</dbReference>
<dbReference type="EMBL" id="CP011058">
    <property type="protein sequence ID" value="AJY74067.1"/>
    <property type="molecule type" value="Genomic_DNA"/>
</dbReference>
<dbReference type="Proteomes" id="UP000032633">
    <property type="component" value="Chromosome"/>
</dbReference>
<protein>
    <submittedName>
        <fullName evidence="4">TetR family transcriptional regulator</fullName>
    </submittedName>
</protein>
<accession>A0A0D5NGG8</accession>
<dbReference type="GO" id="GO:0003677">
    <property type="term" value="F:DNA binding"/>
    <property type="evidence" value="ECO:0007669"/>
    <property type="project" value="UniProtKB-UniRule"/>
</dbReference>
<feature type="domain" description="HTH tetR-type" evidence="3">
    <location>
        <begin position="3"/>
        <end position="63"/>
    </location>
</feature>
<dbReference type="PANTHER" id="PTHR30055">
    <property type="entry name" value="HTH-TYPE TRANSCRIPTIONAL REGULATOR RUTR"/>
    <property type="match status" value="1"/>
</dbReference>
<dbReference type="HOGENOM" id="CLU_069356_12_2_9"/>
<reference evidence="5" key="2">
    <citation type="submission" date="2015-03" db="EMBL/GenBank/DDBJ databases">
        <title>Genome sequence of Paenibacillus beijingensis strain DSM 24997T.</title>
        <authorList>
            <person name="Kwak Y."/>
            <person name="Shin J.-H."/>
        </authorList>
    </citation>
    <scope>NUCLEOTIDE SEQUENCE [LARGE SCALE GENOMIC DNA]</scope>
    <source>
        <strain evidence="5">DSM 24997</strain>
    </source>
</reference>
<keyword evidence="1 2" id="KW-0238">DNA-binding</keyword>
<keyword evidence="5" id="KW-1185">Reference proteome</keyword>
<dbReference type="PROSITE" id="PS50977">
    <property type="entry name" value="HTH_TETR_2"/>
    <property type="match status" value="1"/>
</dbReference>
<dbReference type="InterPro" id="IPR009057">
    <property type="entry name" value="Homeodomain-like_sf"/>
</dbReference>
<name>A0A0D5NGG8_9BACL</name>
<evidence type="ECO:0000256" key="1">
    <source>
        <dbReference type="ARBA" id="ARBA00023125"/>
    </source>
</evidence>
<dbReference type="Gene3D" id="1.10.357.10">
    <property type="entry name" value="Tetracycline Repressor, domain 2"/>
    <property type="match status" value="1"/>
</dbReference>
<dbReference type="PROSITE" id="PS01081">
    <property type="entry name" value="HTH_TETR_1"/>
    <property type="match status" value="1"/>
</dbReference>
<evidence type="ECO:0000313" key="4">
    <source>
        <dbReference type="EMBL" id="AJY74067.1"/>
    </source>
</evidence>
<dbReference type="AlphaFoldDB" id="A0A0D5NGG8"/>
<feature type="DNA-binding region" description="H-T-H motif" evidence="2">
    <location>
        <begin position="26"/>
        <end position="45"/>
    </location>
</feature>
<dbReference type="KEGG" id="pbj:VN24_04935"/>
<dbReference type="SUPFAM" id="SSF46689">
    <property type="entry name" value="Homeodomain-like"/>
    <property type="match status" value="1"/>
</dbReference>
<dbReference type="SUPFAM" id="SSF48498">
    <property type="entry name" value="Tetracyclin repressor-like, C-terminal domain"/>
    <property type="match status" value="1"/>
</dbReference>
<dbReference type="InterPro" id="IPR023772">
    <property type="entry name" value="DNA-bd_HTH_TetR-type_CS"/>
</dbReference>
<dbReference type="PANTHER" id="PTHR30055:SF232">
    <property type="entry name" value="TRANSCRIPTIONAL REGULATOR, TETR FAMILY"/>
    <property type="match status" value="1"/>
</dbReference>
<dbReference type="Gene3D" id="1.10.10.60">
    <property type="entry name" value="Homeodomain-like"/>
    <property type="match status" value="1"/>
</dbReference>
<dbReference type="PRINTS" id="PR00455">
    <property type="entry name" value="HTHTETR"/>
</dbReference>
<dbReference type="InterPro" id="IPR036271">
    <property type="entry name" value="Tet_transcr_reg_TetR-rel_C_sf"/>
</dbReference>
<evidence type="ECO:0000313" key="5">
    <source>
        <dbReference type="Proteomes" id="UP000032633"/>
    </source>
</evidence>
<dbReference type="InterPro" id="IPR001647">
    <property type="entry name" value="HTH_TetR"/>
</dbReference>